<feature type="site" description="Interaction with substrate rRNA" evidence="1">
    <location>
        <position position="4"/>
    </location>
</feature>
<comment type="function">
    <text evidence="1">Specifically methylates the adenine in position 2030 of 23S rRNA.</text>
</comment>
<dbReference type="HAMAP" id="MF_00934">
    <property type="entry name" value="23SrRNA_methyltr_J"/>
    <property type="match status" value="1"/>
</dbReference>
<dbReference type="EC" id="2.1.1.266" evidence="1"/>
<feature type="binding site" evidence="1">
    <location>
        <position position="124"/>
    </location>
    <ligand>
        <name>S-adenosyl-L-methionine</name>
        <dbReference type="ChEBI" id="CHEBI:59789"/>
    </ligand>
</feature>
<proteinExistence type="inferred from homology"/>
<dbReference type="GO" id="GO:0003723">
    <property type="term" value="F:RNA binding"/>
    <property type="evidence" value="ECO:0007669"/>
    <property type="project" value="UniProtKB-UniRule"/>
</dbReference>
<dbReference type="InterPro" id="IPR007473">
    <property type="entry name" value="RlmJ"/>
</dbReference>
<keyword evidence="1 2" id="KW-0489">Methyltransferase</keyword>
<name>A0A554XEV5_9BURK</name>
<dbReference type="SUPFAM" id="SSF53335">
    <property type="entry name" value="S-adenosyl-L-methionine-dependent methyltransferases"/>
    <property type="match status" value="1"/>
</dbReference>
<organism evidence="2 3">
    <name type="scientific">Tepidimonas charontis</name>
    <dbReference type="NCBI Taxonomy" id="2267262"/>
    <lineage>
        <taxon>Bacteria</taxon>
        <taxon>Pseudomonadati</taxon>
        <taxon>Pseudomonadota</taxon>
        <taxon>Betaproteobacteria</taxon>
        <taxon>Burkholderiales</taxon>
        <taxon>Tepidimonas</taxon>
    </lineage>
</organism>
<dbReference type="Proteomes" id="UP000318294">
    <property type="component" value="Unassembled WGS sequence"/>
</dbReference>
<reference evidence="2 3" key="1">
    <citation type="submission" date="2019-07" db="EMBL/GenBank/DDBJ databases">
        <title>Tepidimonas charontis SPSP-6 draft genome.</title>
        <authorList>
            <person name="Da Costa M.S."/>
            <person name="Froufe H.J.C."/>
            <person name="Egas C."/>
            <person name="Albuquerque L."/>
        </authorList>
    </citation>
    <scope>NUCLEOTIDE SEQUENCE [LARGE SCALE GENOMIC DNA]</scope>
    <source>
        <strain evidence="2 3">SPSP-6</strain>
    </source>
</reference>
<comment type="similarity">
    <text evidence="1">Belongs to the RlmJ family.</text>
</comment>
<accession>A0A554XEV5</accession>
<keyword evidence="3" id="KW-1185">Reference proteome</keyword>
<dbReference type="PANTHER" id="PTHR37426:SF1">
    <property type="entry name" value="RIBOSOMAL RNA LARGE SUBUNIT METHYLTRANSFERASE J"/>
    <property type="match status" value="1"/>
</dbReference>
<dbReference type="Gene3D" id="3.40.50.150">
    <property type="entry name" value="Vaccinia Virus protein VP39"/>
    <property type="match status" value="1"/>
</dbReference>
<evidence type="ECO:0000256" key="1">
    <source>
        <dbReference type="HAMAP-Rule" id="MF_00934"/>
    </source>
</evidence>
<evidence type="ECO:0000313" key="3">
    <source>
        <dbReference type="Proteomes" id="UP000318294"/>
    </source>
</evidence>
<dbReference type="GO" id="GO:0070475">
    <property type="term" value="P:rRNA base methylation"/>
    <property type="evidence" value="ECO:0007669"/>
    <property type="project" value="UniProtKB-UniRule"/>
</dbReference>
<evidence type="ECO:0000313" key="2">
    <source>
        <dbReference type="EMBL" id="TSE34370.1"/>
    </source>
</evidence>
<feature type="binding site" evidence="1">
    <location>
        <position position="106"/>
    </location>
    <ligand>
        <name>S-adenosyl-L-methionine</name>
        <dbReference type="ChEBI" id="CHEBI:59789"/>
    </ligand>
</feature>
<comment type="catalytic activity">
    <reaction evidence="1">
        <text>adenosine(2030) in 23S rRNA + S-adenosyl-L-methionine = N(6)-methyladenosine(2030) in 23S rRNA + S-adenosyl-L-homocysteine + H(+)</text>
        <dbReference type="Rhea" id="RHEA:43736"/>
        <dbReference type="Rhea" id="RHEA-COMP:10668"/>
        <dbReference type="Rhea" id="RHEA-COMP:10669"/>
        <dbReference type="ChEBI" id="CHEBI:15378"/>
        <dbReference type="ChEBI" id="CHEBI:57856"/>
        <dbReference type="ChEBI" id="CHEBI:59789"/>
        <dbReference type="ChEBI" id="CHEBI:74411"/>
        <dbReference type="ChEBI" id="CHEBI:74449"/>
        <dbReference type="EC" id="2.1.1.266"/>
    </reaction>
</comment>
<dbReference type="Pfam" id="PF04378">
    <property type="entry name" value="RsmJ"/>
    <property type="match status" value="1"/>
</dbReference>
<feature type="binding site" evidence="1">
    <location>
        <position position="19"/>
    </location>
    <ligand>
        <name>S-adenosyl-L-methionine</name>
        <dbReference type="ChEBI" id="CHEBI:59789"/>
    </ligand>
</feature>
<keyword evidence="1 2" id="KW-0808">Transferase</keyword>
<feature type="binding site" evidence="1">
    <location>
        <position position="42"/>
    </location>
    <ligand>
        <name>S-adenosyl-L-methionine</name>
        <dbReference type="ChEBI" id="CHEBI:59789"/>
    </ligand>
</feature>
<dbReference type="GO" id="GO:0005829">
    <property type="term" value="C:cytosol"/>
    <property type="evidence" value="ECO:0007669"/>
    <property type="project" value="TreeGrafter"/>
</dbReference>
<gene>
    <name evidence="1 2" type="primary">rlmJ</name>
    <name evidence="2" type="ORF">Tchar_01463</name>
</gene>
<keyword evidence="1" id="KW-0698">rRNA processing</keyword>
<dbReference type="PANTHER" id="PTHR37426">
    <property type="entry name" value="RIBOSOMAL RNA LARGE SUBUNIT METHYLTRANSFERASE J"/>
    <property type="match status" value="1"/>
</dbReference>
<dbReference type="RefSeq" id="WP_144328400.1">
    <property type="nucleotide sequence ID" value="NZ_VJON01000020.1"/>
</dbReference>
<feature type="binding site" evidence="1">
    <location>
        <begin position="155"/>
        <end position="156"/>
    </location>
    <ligand>
        <name>S-adenosyl-L-methionine</name>
        <dbReference type="ChEBI" id="CHEBI:59789"/>
    </ligand>
</feature>
<sequence>MFSYRHAFHAGNHADVLKHLTLLGAVQRLHAKPGGVLLVDTHAGAGLYRLDQAEAQTSGEAAGGVLALAQALARADRAAVPALIEAYRQRLDALNDGGAWRLYPGSPAWLQGLLRPQDRLVLFELHPTDGRLLDRTVRAWQQHTPRASIELRRDDGFVGLKALLPPPQRRALVLIDPSYELKSDYAAVAAAVDDALRRFAPGCLLVWYPVIGRPEAHALPRRLRALAERAGRPWLRAELHVGAPPDPQARAAAARGQAHGALRASGMFVINPPYTLAEQLHTALTWLLPALRRGPGAQVRVDRAAGGG</sequence>
<protein>
    <recommendedName>
        <fullName evidence="1">Ribosomal RNA large subunit methyltransferase J</fullName>
        <ecNumber evidence="1">2.1.1.266</ecNumber>
    </recommendedName>
    <alternativeName>
        <fullName evidence="1">23S rRNA (adenine(2030)-N6)-methyltransferase</fullName>
    </alternativeName>
    <alternativeName>
        <fullName evidence="1">23S rRNA m6A2030 methyltransferase</fullName>
    </alternativeName>
</protein>
<keyword evidence="1" id="KW-0694">RNA-binding</keyword>
<dbReference type="EMBL" id="VJON01000020">
    <property type="protein sequence ID" value="TSE34370.1"/>
    <property type="molecule type" value="Genomic_DNA"/>
</dbReference>
<comment type="caution">
    <text evidence="2">The sequence shown here is derived from an EMBL/GenBank/DDBJ whole genome shotgun (WGS) entry which is preliminary data.</text>
</comment>
<comment type="subunit">
    <text evidence="1">Monomer.</text>
</comment>
<dbReference type="InterPro" id="IPR029063">
    <property type="entry name" value="SAM-dependent_MTases_sf"/>
</dbReference>
<dbReference type="OrthoDB" id="9791274at2"/>
<keyword evidence="1" id="KW-0949">S-adenosyl-L-methionine</keyword>
<feature type="binding site" evidence="1">
    <location>
        <position position="176"/>
    </location>
    <ligand>
        <name>S-adenosyl-L-methionine</name>
        <dbReference type="ChEBI" id="CHEBI:59789"/>
    </ligand>
</feature>
<dbReference type="AlphaFoldDB" id="A0A554XEV5"/>
<dbReference type="GO" id="GO:0036307">
    <property type="term" value="F:23S rRNA (adenine(2030)-N(6))-methyltransferase activity"/>
    <property type="evidence" value="ECO:0007669"/>
    <property type="project" value="UniProtKB-UniRule"/>
</dbReference>
<feature type="active site" description="Proton acceptor" evidence="1">
    <location>
        <position position="176"/>
    </location>
</feature>